<dbReference type="NCBIfam" id="NF011402">
    <property type="entry name" value="PRK14827.1"/>
    <property type="match status" value="1"/>
</dbReference>
<name>A0ABM9MC83_9MYCO</name>
<dbReference type="NCBIfam" id="TIGR00055">
    <property type="entry name" value="uppS"/>
    <property type="match status" value="1"/>
</dbReference>
<dbReference type="InterPro" id="IPR001441">
    <property type="entry name" value="UPP_synth-like"/>
</dbReference>
<keyword evidence="6" id="KW-1185">Reference proteome</keyword>
<evidence type="ECO:0000256" key="1">
    <source>
        <dbReference type="ARBA" id="ARBA00005432"/>
    </source>
</evidence>
<protein>
    <recommendedName>
        <fullName evidence="3">Isoprenyl transferase</fullName>
        <ecNumber evidence="3">2.5.1.-</ecNumber>
    </recommendedName>
</protein>
<dbReference type="PANTHER" id="PTHR10291:SF0">
    <property type="entry name" value="DEHYDRODOLICHYL DIPHOSPHATE SYNTHASE 2"/>
    <property type="match status" value="1"/>
</dbReference>
<comment type="function">
    <text evidence="3">Catalyzes the condensation of isopentenyl diphosphate (IPP) with allylic pyrophosphates generating different type of terpenoids.</text>
</comment>
<dbReference type="HAMAP" id="MF_01139">
    <property type="entry name" value="ISPT"/>
    <property type="match status" value="1"/>
</dbReference>
<dbReference type="InterPro" id="IPR018520">
    <property type="entry name" value="UPP_synth-like_CS"/>
</dbReference>
<feature type="region of interest" description="Disordered" evidence="4">
    <location>
        <begin position="1"/>
        <end position="67"/>
    </location>
</feature>
<evidence type="ECO:0000313" key="5">
    <source>
        <dbReference type="EMBL" id="CAJ1581731.1"/>
    </source>
</evidence>
<feature type="binding site" evidence="3">
    <location>
        <position position="126"/>
    </location>
    <ligand>
        <name>substrate</name>
    </ligand>
</feature>
<gene>
    <name evidence="5" type="ORF">MU0050_001691</name>
</gene>
<feature type="binding site" evidence="3">
    <location>
        <position position="90"/>
    </location>
    <ligand>
        <name>substrate</name>
    </ligand>
</feature>
<dbReference type="CDD" id="cd00475">
    <property type="entry name" value="Cis_IPPS"/>
    <property type="match status" value="1"/>
</dbReference>
<feature type="binding site" evidence="3">
    <location>
        <begin position="251"/>
        <end position="253"/>
    </location>
    <ligand>
        <name>substrate</name>
    </ligand>
</feature>
<dbReference type="RefSeq" id="WP_316515984.1">
    <property type="nucleotide sequence ID" value="NZ_OY726395.1"/>
</dbReference>
<feature type="binding site" evidence="3">
    <location>
        <position position="264"/>
    </location>
    <ligand>
        <name>Mg(2+)</name>
        <dbReference type="ChEBI" id="CHEBI:18420"/>
    </ligand>
</feature>
<feature type="active site" description="Proton acceptor" evidence="3">
    <location>
        <position position="125"/>
    </location>
</feature>
<feature type="active site" evidence="3">
    <location>
        <position position="77"/>
    </location>
</feature>
<dbReference type="EC" id="2.5.1.-" evidence="3"/>
<evidence type="ECO:0000313" key="6">
    <source>
        <dbReference type="Proteomes" id="UP001190466"/>
    </source>
</evidence>
<keyword evidence="2 3" id="KW-0808">Transferase</keyword>
<keyword evidence="3" id="KW-0479">Metal-binding</keyword>
<feature type="binding site" evidence="3">
    <location>
        <begin position="78"/>
        <end position="81"/>
    </location>
    <ligand>
        <name>substrate</name>
    </ligand>
</feature>
<dbReference type="EMBL" id="OY726395">
    <property type="protein sequence ID" value="CAJ1581731.1"/>
    <property type="molecule type" value="Genomic_DNA"/>
</dbReference>
<comment type="subunit">
    <text evidence="3">Homodimer.</text>
</comment>
<feature type="binding site" evidence="3">
    <location>
        <position position="94"/>
    </location>
    <ligand>
        <name>substrate</name>
    </ligand>
</feature>
<dbReference type="Gene3D" id="3.40.1180.10">
    <property type="entry name" value="Decaprenyl diphosphate synthase-like"/>
    <property type="match status" value="1"/>
</dbReference>
<comment type="cofactor">
    <cofactor evidence="3">
        <name>Mg(2+)</name>
        <dbReference type="ChEBI" id="CHEBI:18420"/>
    </cofactor>
    <text evidence="3">Binds 2 magnesium ions per subunit.</text>
</comment>
<feature type="binding site" evidence="3">
    <location>
        <position position="82"/>
    </location>
    <ligand>
        <name>substrate</name>
    </ligand>
</feature>
<dbReference type="PANTHER" id="PTHR10291">
    <property type="entry name" value="DEHYDRODOLICHYL DIPHOSPHATE SYNTHASE FAMILY MEMBER"/>
    <property type="match status" value="1"/>
</dbReference>
<keyword evidence="3" id="KW-0460">Magnesium</keyword>
<proteinExistence type="inferred from homology"/>
<accession>A0ABM9MC83</accession>
<organism evidence="5 6">
    <name type="scientific">[Mycobacterium] wendilense</name>
    <dbReference type="NCBI Taxonomy" id="3064284"/>
    <lineage>
        <taxon>Bacteria</taxon>
        <taxon>Bacillati</taxon>
        <taxon>Actinomycetota</taxon>
        <taxon>Actinomycetes</taxon>
        <taxon>Mycobacteriales</taxon>
        <taxon>Mycobacteriaceae</taxon>
        <taxon>Mycolicibacter</taxon>
    </lineage>
</organism>
<dbReference type="InterPro" id="IPR036424">
    <property type="entry name" value="UPP_synth-like_sf"/>
</dbReference>
<dbReference type="PROSITE" id="PS01066">
    <property type="entry name" value="UPP_SYNTHASE"/>
    <property type="match status" value="1"/>
</dbReference>
<comment type="similarity">
    <text evidence="1 3">Belongs to the UPP synthase family.</text>
</comment>
<evidence type="ECO:0000256" key="2">
    <source>
        <dbReference type="ARBA" id="ARBA00022679"/>
    </source>
</evidence>
<evidence type="ECO:0000256" key="4">
    <source>
        <dbReference type="SAM" id="MobiDB-lite"/>
    </source>
</evidence>
<feature type="binding site" evidence="3">
    <location>
        <position position="77"/>
    </location>
    <ligand>
        <name>Mg(2+)</name>
        <dbReference type="ChEBI" id="CHEBI:18420"/>
    </ligand>
</feature>
<feature type="binding site" evidence="3">
    <location>
        <position position="245"/>
    </location>
    <ligand>
        <name>substrate</name>
    </ligand>
</feature>
<sequence>MALKREGKQAPSDCPQLPPAPDDYPTFPDTSSWPVVFPDLPPSPDGGPRRPPQHTSKAAAPQIPADQLPKHVALVMDGNGRWAKQRGMARTEGHKMGEAVLIDITCGAIELGIKHLSVYAFSTENWKRSTEEVRFLMGFNREVVRRRREALDIMGVNMRWVGSRPRMWRSVIKEFDIAEEMTVGNDTIVVNYCVNYGGRTEIVEATREIARQAAEGKLNPDRITDDTVARHLHRPDIPDVDLFIRTSGEQRASNFMLWQSAYAEYVFQDKLWPDYDRRDLWAACEEYVSRNRRFGRA</sequence>
<feature type="binding site" evidence="3">
    <location>
        <begin position="122"/>
        <end position="124"/>
    </location>
    <ligand>
        <name>substrate</name>
    </ligand>
</feature>
<dbReference type="Proteomes" id="UP001190466">
    <property type="component" value="Chromosome"/>
</dbReference>
<dbReference type="Pfam" id="PF01255">
    <property type="entry name" value="Prenyltransf"/>
    <property type="match status" value="1"/>
</dbReference>
<evidence type="ECO:0000256" key="3">
    <source>
        <dbReference type="HAMAP-Rule" id="MF_01139"/>
    </source>
</evidence>
<dbReference type="NCBIfam" id="NF011404">
    <property type="entry name" value="PRK14829.1"/>
    <property type="match status" value="1"/>
</dbReference>
<dbReference type="SUPFAM" id="SSF64005">
    <property type="entry name" value="Undecaprenyl diphosphate synthase"/>
    <property type="match status" value="1"/>
</dbReference>
<reference evidence="5 6" key="1">
    <citation type="submission" date="2023-08" db="EMBL/GenBank/DDBJ databases">
        <authorList>
            <person name="Folkvardsen B D."/>
            <person name="Norman A."/>
        </authorList>
    </citation>
    <scope>NUCLEOTIDE SEQUENCE [LARGE SCALE GENOMIC DNA]</scope>
    <source>
        <strain evidence="5 6">Mu0050</strain>
    </source>
</reference>
<feature type="binding site" evidence="3">
    <location>
        <position position="128"/>
    </location>
    <ligand>
        <name>substrate</name>
    </ligand>
</feature>